<dbReference type="HOGENOM" id="CLU_113368_0_0_1"/>
<evidence type="ECO:0008006" key="5">
    <source>
        <dbReference type="Google" id="ProtNLM"/>
    </source>
</evidence>
<name>A5DJU8_PICGU</name>
<dbReference type="GO" id="GO:0005634">
    <property type="term" value="C:nucleus"/>
    <property type="evidence" value="ECO:0007669"/>
    <property type="project" value="TreeGrafter"/>
</dbReference>
<dbReference type="OMA" id="EWDHWDK"/>
<sequence length="215" mass="23930">MSRKPTNTIIITKVDPQLLLEPQPVIQCLANNNFVVELISLPKFQRILIICENTRVSSKIVSILSDHFQFKVTYSIKDVALAVTAGPEYANNDKDYLELPSESGSRRFLISPPLSPPAEWDHWDKVEEGPNQQAVYAPHELSHLLWERLGNADSSQVRKFHGGAAPINLDLEPMLLFENIDNGVPAIILDSAEKGEEPQTQGRTIAKTAMPPTDP</sequence>
<dbReference type="KEGG" id="pgu:PGUG_03549"/>
<dbReference type="VEuPathDB" id="FungiDB:PGUG_03549"/>
<dbReference type="GO" id="GO:0008597">
    <property type="term" value="F:calcium-dependent protein serine/threonine phosphatase regulator activity"/>
    <property type="evidence" value="ECO:0007669"/>
    <property type="project" value="TreeGrafter"/>
</dbReference>
<reference evidence="3 4" key="1">
    <citation type="journal article" date="2009" name="Nature">
        <title>Evolution of pathogenicity and sexual reproduction in eight Candida genomes.</title>
        <authorList>
            <person name="Butler G."/>
            <person name="Rasmussen M.D."/>
            <person name="Lin M.F."/>
            <person name="Santos M.A."/>
            <person name="Sakthikumar S."/>
            <person name="Munro C.A."/>
            <person name="Rheinbay E."/>
            <person name="Grabherr M."/>
            <person name="Forche A."/>
            <person name="Reedy J.L."/>
            <person name="Agrafioti I."/>
            <person name="Arnaud M.B."/>
            <person name="Bates S."/>
            <person name="Brown A.J."/>
            <person name="Brunke S."/>
            <person name="Costanzo M.C."/>
            <person name="Fitzpatrick D.A."/>
            <person name="de Groot P.W."/>
            <person name="Harris D."/>
            <person name="Hoyer L.L."/>
            <person name="Hube B."/>
            <person name="Klis F.M."/>
            <person name="Kodira C."/>
            <person name="Lennard N."/>
            <person name="Logue M.E."/>
            <person name="Martin R."/>
            <person name="Neiman A.M."/>
            <person name="Nikolaou E."/>
            <person name="Quail M.A."/>
            <person name="Quinn J."/>
            <person name="Santos M.C."/>
            <person name="Schmitzberger F.F."/>
            <person name="Sherlock G."/>
            <person name="Shah P."/>
            <person name="Silverstein K.A."/>
            <person name="Skrzypek M.S."/>
            <person name="Soll D."/>
            <person name="Staggs R."/>
            <person name="Stansfield I."/>
            <person name="Stumpf M.P."/>
            <person name="Sudbery P.E."/>
            <person name="Srikantha T."/>
            <person name="Zeng Q."/>
            <person name="Berman J."/>
            <person name="Berriman M."/>
            <person name="Heitman J."/>
            <person name="Gow N.A."/>
            <person name="Lorenz M.C."/>
            <person name="Birren B.W."/>
            <person name="Kellis M."/>
            <person name="Cuomo C.A."/>
        </authorList>
    </citation>
    <scope>NUCLEOTIDE SEQUENCE [LARGE SCALE GENOMIC DNA]</scope>
    <source>
        <strain evidence="4">ATCC 6260 / CBS 566 / DSM 6381 / JCM 1539 / NBRC 10279 / NRRL Y-324</strain>
    </source>
</reference>
<keyword evidence="4" id="KW-1185">Reference proteome</keyword>
<comment type="similarity">
    <text evidence="1">Belongs to the RCAN family.</text>
</comment>
<evidence type="ECO:0000313" key="3">
    <source>
        <dbReference type="EMBL" id="EDK39451.2"/>
    </source>
</evidence>
<dbReference type="PANTHER" id="PTHR10300:SF14">
    <property type="entry name" value="PROTEIN SARAH"/>
    <property type="match status" value="1"/>
</dbReference>
<dbReference type="GO" id="GO:0005737">
    <property type="term" value="C:cytoplasm"/>
    <property type="evidence" value="ECO:0007669"/>
    <property type="project" value="TreeGrafter"/>
</dbReference>
<proteinExistence type="inferred from homology"/>
<dbReference type="InterPro" id="IPR006931">
    <property type="entry name" value="Calcipressin"/>
</dbReference>
<dbReference type="InParanoid" id="A5DJU8"/>
<dbReference type="PANTHER" id="PTHR10300">
    <property type="entry name" value="CALCIPRESSIN"/>
    <property type="match status" value="1"/>
</dbReference>
<feature type="region of interest" description="Disordered" evidence="2">
    <location>
        <begin position="192"/>
        <end position="215"/>
    </location>
</feature>
<dbReference type="STRING" id="294746.A5DJU8"/>
<evidence type="ECO:0000313" key="4">
    <source>
        <dbReference type="Proteomes" id="UP000001997"/>
    </source>
</evidence>
<accession>A5DJU8</accession>
<dbReference type="Proteomes" id="UP000001997">
    <property type="component" value="Unassembled WGS sequence"/>
</dbReference>
<dbReference type="EMBL" id="CH408158">
    <property type="protein sequence ID" value="EDK39451.2"/>
    <property type="molecule type" value="Genomic_DNA"/>
</dbReference>
<evidence type="ECO:0000256" key="2">
    <source>
        <dbReference type="SAM" id="MobiDB-lite"/>
    </source>
</evidence>
<dbReference type="OrthoDB" id="17212at2759"/>
<gene>
    <name evidence="3" type="ORF">PGUG_03549</name>
</gene>
<dbReference type="eggNOG" id="KOG4019">
    <property type="taxonomic scope" value="Eukaryota"/>
</dbReference>
<dbReference type="FunCoup" id="A5DJU8">
    <property type="interactions" value="35"/>
</dbReference>
<dbReference type="GO" id="GO:0019722">
    <property type="term" value="P:calcium-mediated signaling"/>
    <property type="evidence" value="ECO:0007669"/>
    <property type="project" value="InterPro"/>
</dbReference>
<evidence type="ECO:0000256" key="1">
    <source>
        <dbReference type="ARBA" id="ARBA00008209"/>
    </source>
</evidence>
<dbReference type="Pfam" id="PF04847">
    <property type="entry name" value="Calcipressin"/>
    <property type="match status" value="1"/>
</dbReference>
<dbReference type="RefSeq" id="XP_001484168.2">
    <property type="nucleotide sequence ID" value="XM_001484118.1"/>
</dbReference>
<dbReference type="GeneID" id="5125965"/>
<protein>
    <recommendedName>
        <fullName evidence="5">Calcipressin</fullName>
    </recommendedName>
</protein>
<organism evidence="3 4">
    <name type="scientific">Meyerozyma guilliermondii (strain ATCC 6260 / CBS 566 / DSM 6381 / JCM 1539 / NBRC 10279 / NRRL Y-324)</name>
    <name type="common">Yeast</name>
    <name type="synonym">Candida guilliermondii</name>
    <dbReference type="NCBI Taxonomy" id="294746"/>
    <lineage>
        <taxon>Eukaryota</taxon>
        <taxon>Fungi</taxon>
        <taxon>Dikarya</taxon>
        <taxon>Ascomycota</taxon>
        <taxon>Saccharomycotina</taxon>
        <taxon>Pichiomycetes</taxon>
        <taxon>Debaryomycetaceae</taxon>
        <taxon>Meyerozyma</taxon>
    </lineage>
</organism>
<dbReference type="AlphaFoldDB" id="A5DJU8"/>